<gene>
    <name evidence="1" type="ORF">NUW54_g6521</name>
</gene>
<organism evidence="1 2">
    <name type="scientific">Trametes sanguinea</name>
    <dbReference type="NCBI Taxonomy" id="158606"/>
    <lineage>
        <taxon>Eukaryota</taxon>
        <taxon>Fungi</taxon>
        <taxon>Dikarya</taxon>
        <taxon>Basidiomycota</taxon>
        <taxon>Agaricomycotina</taxon>
        <taxon>Agaricomycetes</taxon>
        <taxon>Polyporales</taxon>
        <taxon>Polyporaceae</taxon>
        <taxon>Trametes</taxon>
    </lineage>
</organism>
<sequence>MTSPQDAPHQPCRNPFPSMETVCLDRMQWRNALSSSAKRLPRHPTLVSYVHSDASAPPIIHIPRASIYELGSQEPVLRDISWTVRPSESWAVMSDGAASSHLKPALFGALTGTHRISPPPPASEGGLFPFLGDADPHRYVQMVRFAHRGRASGDGFYDFTARYGAVREEDKRTLRETFFPDIARPLHELAVPSLVKPEQDVDELTAEDAEKREKARRKEEMFGLLTEWLQLGRLLDLPIIALSNGQTRRARIAQALLSDPKLLLLDEPLTGLDHKSRGVLLALLQELKKQKSSPHVIMGLRAQDPLPDWTTHVALIQDGGEVLTGRKEDVFPSRFTPALAQASVSSDDTPSRPHYRHRQHGDALVDMKGVTVQYGPRKVLSSVHWTIRANSRWHLIGENGAGKTTLLALLTGEHPQSYTQSSNLRLFDRERSRWATPLLHRRIGRVSPELYNAFPRRSELTVWDAIGTGFDGGFVPKGKRRVGVAHDGTSLSPESHEEEWRIHRMHEVMRALGPRRWHAHPDKMTDEKFFAESFPTLSPGEQSMKGDEVKRGDEALAEAQQKKEEFKSQAQIEAERQKEDVKQRAAPDQPPQGEADVQTRKNKLQEKWGDVKDTLRGRVPDEHKERVNDHKERVKNFLSDEYFPEERRDQFIFRLKKVIYECQSHEDYQGSMQWLLNFLEEYASHGRTIAEHGKDSHQQLSSDPNLQTSMRELRTLLERFANGRSLDTIGDAMRALYEDAQQDERLRHWFRDVDEFVREALLQPGYILDDQANERANQLRENGRQFYDDKYKGHFDNLINSVQAWFGAIAEDPLNKQFGNSFAQLAKDLFFDGDGNLKFKPELWADVRHRFIPGFIDQVGYVPIPR</sequence>
<comment type="caution">
    <text evidence="1">The sequence shown here is derived from an EMBL/GenBank/DDBJ whole genome shotgun (WGS) entry which is preliminary data.</text>
</comment>
<keyword evidence="2" id="KW-1185">Reference proteome</keyword>
<dbReference type="EMBL" id="JANSHE010001746">
    <property type="protein sequence ID" value="KAJ3001292.1"/>
    <property type="molecule type" value="Genomic_DNA"/>
</dbReference>
<evidence type="ECO:0000313" key="1">
    <source>
        <dbReference type="EMBL" id="KAJ3001292.1"/>
    </source>
</evidence>
<accession>A0ACC1PV09</accession>
<protein>
    <submittedName>
        <fullName evidence="1">Uncharacterized protein</fullName>
    </submittedName>
</protein>
<evidence type="ECO:0000313" key="2">
    <source>
        <dbReference type="Proteomes" id="UP001144978"/>
    </source>
</evidence>
<proteinExistence type="predicted"/>
<name>A0ACC1PV09_9APHY</name>
<dbReference type="Proteomes" id="UP001144978">
    <property type="component" value="Unassembled WGS sequence"/>
</dbReference>
<reference evidence="1" key="1">
    <citation type="submission" date="2022-08" db="EMBL/GenBank/DDBJ databases">
        <title>Genome Sequence of Pycnoporus sanguineus.</title>
        <authorList>
            <person name="Buettner E."/>
        </authorList>
    </citation>
    <scope>NUCLEOTIDE SEQUENCE</scope>
    <source>
        <strain evidence="1">CG-C14</strain>
    </source>
</reference>